<sequence length="997" mass="113941">MASSSNDSTIESSCNNFSSAMNTLPNTNDYDVFVSFRGKDTRHSFTDHLFGALRRKGILAFRDDTALIRGKSIAPELLRAIESSKIYVIVFSENYASSTWCLQELENIIQCEQRSGKGVLPVFYDVDPSVVRLERGYYVEALAEHENYHDPELVQRWRVALAKVANLAGWHMRNMPQYEEIEKIVQEIIRRFGYKFSCLANDLVGTLTPIAELEKCLLLNSISDVRAVGICGMGGVGKTTIASLLYGKISHQFNACCFIDDVSQFFKYYGPLGVQKQILHQTLGEEHKQIYNHYDGTNLIQSRLRRLKALIVFDNVDQSEQLEKLALYPKVLGEGSRVIIVCRDSHILKEYEVDALYKVQTLNDTNSLQLFCRKAFKLDNIKSVRYKELTHDILNIVDGLPLAIKVLGSFLFDRTISEWRSALIRLKENPNKDIMDALQLSIYGLEKVELQIFLDIACFFDGKEEKYVKNVLNCCGFHPDIGLRVLVDKSLISISDESKIEMHGMLKELGRKIVQENSKKEARKWSRLWLHKYCYDVMSENMEKNVEAIVLEGDTEILMAEALSNMSRLRLLILKDDVKVLGSLTNLSNQLRYVEWNVYPFIYFPSSFQPDRLVELILVGSNIKQLWEGKKNLPNLRILDLSHSKNLSQMSAFGEAPNLERLNLEGCVKLVQLELSIDPIKLVFLNLKNCKNLICIPNGIFDLNSLENLNICSCSTAFTNPRLSELPSLANLSCLREVDISFCGLSQLTDTIRYLSCLQRLNLGGNNFVTLPSMRELSKLVYLSLEHCKLLEALPDLPLHAAIERNEYLRAGMYIFNCPKLLESETKRCSDITCSWMKQFILANQESFASSHWIEFVIPGIEMPSWFNDQKMATSIRIDPSLIIHNNNVIGIVCCVLFSTGPNDEPSRTKERKAVLHLSFQRGDFVDHYRIQVHTNLIMVRSTHMWLTYFTRESFSNILRDIGNEAADEIRMEVSIVEGEDLNVEVKNCGYLWIFSD</sequence>
<accession>A0ACB0LIV4</accession>
<gene>
    <name evidence="1" type="ORF">MILVUS5_LOCUS33554</name>
</gene>
<protein>
    <submittedName>
        <fullName evidence="1">Uncharacterized protein</fullName>
    </submittedName>
</protein>
<reference evidence="1" key="1">
    <citation type="submission" date="2023-10" db="EMBL/GenBank/DDBJ databases">
        <authorList>
            <person name="Rodriguez Cubillos JULIANA M."/>
            <person name="De Vega J."/>
        </authorList>
    </citation>
    <scope>NUCLEOTIDE SEQUENCE</scope>
</reference>
<proteinExistence type="predicted"/>
<organism evidence="1 2">
    <name type="scientific">Trifolium pratense</name>
    <name type="common">Red clover</name>
    <dbReference type="NCBI Taxonomy" id="57577"/>
    <lineage>
        <taxon>Eukaryota</taxon>
        <taxon>Viridiplantae</taxon>
        <taxon>Streptophyta</taxon>
        <taxon>Embryophyta</taxon>
        <taxon>Tracheophyta</taxon>
        <taxon>Spermatophyta</taxon>
        <taxon>Magnoliopsida</taxon>
        <taxon>eudicotyledons</taxon>
        <taxon>Gunneridae</taxon>
        <taxon>Pentapetalae</taxon>
        <taxon>rosids</taxon>
        <taxon>fabids</taxon>
        <taxon>Fabales</taxon>
        <taxon>Fabaceae</taxon>
        <taxon>Papilionoideae</taxon>
        <taxon>50 kb inversion clade</taxon>
        <taxon>NPAAA clade</taxon>
        <taxon>Hologalegina</taxon>
        <taxon>IRL clade</taxon>
        <taxon>Trifolieae</taxon>
        <taxon>Trifolium</taxon>
    </lineage>
</organism>
<name>A0ACB0LIV4_TRIPR</name>
<evidence type="ECO:0000313" key="1">
    <source>
        <dbReference type="EMBL" id="CAJ2669321.1"/>
    </source>
</evidence>
<dbReference type="Proteomes" id="UP001177021">
    <property type="component" value="Unassembled WGS sequence"/>
</dbReference>
<evidence type="ECO:0000313" key="2">
    <source>
        <dbReference type="Proteomes" id="UP001177021"/>
    </source>
</evidence>
<dbReference type="EMBL" id="CASHSV030000615">
    <property type="protein sequence ID" value="CAJ2669321.1"/>
    <property type="molecule type" value="Genomic_DNA"/>
</dbReference>
<comment type="caution">
    <text evidence="1">The sequence shown here is derived from an EMBL/GenBank/DDBJ whole genome shotgun (WGS) entry which is preliminary data.</text>
</comment>
<keyword evidence="2" id="KW-1185">Reference proteome</keyword>